<dbReference type="EMBL" id="JAZHXI010000020">
    <property type="protein sequence ID" value="KAL2061048.1"/>
    <property type="molecule type" value="Genomic_DNA"/>
</dbReference>
<name>A0ABR4BTS5_9HELO</name>
<dbReference type="PRINTS" id="PR00081">
    <property type="entry name" value="GDHRDH"/>
</dbReference>
<evidence type="ECO:0000313" key="3">
    <source>
        <dbReference type="Proteomes" id="UP001595075"/>
    </source>
</evidence>
<accession>A0ABR4BTS5</accession>
<evidence type="ECO:0000256" key="1">
    <source>
        <dbReference type="ARBA" id="ARBA00006484"/>
    </source>
</evidence>
<dbReference type="InterPro" id="IPR002347">
    <property type="entry name" value="SDR_fam"/>
</dbReference>
<dbReference type="Gene3D" id="3.40.50.720">
    <property type="entry name" value="NAD(P)-binding Rossmann-like Domain"/>
    <property type="match status" value="1"/>
</dbReference>
<comment type="similarity">
    <text evidence="1">Belongs to the short-chain dehydrogenases/reductases (SDR) family.</text>
</comment>
<gene>
    <name evidence="2" type="ORF">VTL71DRAFT_9100</name>
</gene>
<organism evidence="2 3">
    <name type="scientific">Oculimacula yallundae</name>
    <dbReference type="NCBI Taxonomy" id="86028"/>
    <lineage>
        <taxon>Eukaryota</taxon>
        <taxon>Fungi</taxon>
        <taxon>Dikarya</taxon>
        <taxon>Ascomycota</taxon>
        <taxon>Pezizomycotina</taxon>
        <taxon>Leotiomycetes</taxon>
        <taxon>Helotiales</taxon>
        <taxon>Ploettnerulaceae</taxon>
        <taxon>Oculimacula</taxon>
    </lineage>
</organism>
<comment type="caution">
    <text evidence="2">The sequence shown here is derived from an EMBL/GenBank/DDBJ whole genome shotgun (WGS) entry which is preliminary data.</text>
</comment>
<dbReference type="Pfam" id="PF00106">
    <property type="entry name" value="adh_short"/>
    <property type="match status" value="1"/>
</dbReference>
<keyword evidence="3" id="KW-1185">Reference proteome</keyword>
<dbReference type="InterPro" id="IPR036291">
    <property type="entry name" value="NAD(P)-bd_dom_sf"/>
</dbReference>
<proteinExistence type="inferred from homology"/>
<reference evidence="2 3" key="1">
    <citation type="journal article" date="2024" name="Commun. Biol.">
        <title>Comparative genomic analysis of thermophilic fungi reveals convergent evolutionary adaptations and gene losses.</title>
        <authorList>
            <person name="Steindorff A.S."/>
            <person name="Aguilar-Pontes M.V."/>
            <person name="Robinson A.J."/>
            <person name="Andreopoulos B."/>
            <person name="LaButti K."/>
            <person name="Kuo A."/>
            <person name="Mondo S."/>
            <person name="Riley R."/>
            <person name="Otillar R."/>
            <person name="Haridas S."/>
            <person name="Lipzen A."/>
            <person name="Grimwood J."/>
            <person name="Schmutz J."/>
            <person name="Clum A."/>
            <person name="Reid I.D."/>
            <person name="Moisan M.C."/>
            <person name="Butler G."/>
            <person name="Nguyen T.T.M."/>
            <person name="Dewar K."/>
            <person name="Conant G."/>
            <person name="Drula E."/>
            <person name="Henrissat B."/>
            <person name="Hansel C."/>
            <person name="Singer S."/>
            <person name="Hutchinson M.I."/>
            <person name="de Vries R.P."/>
            <person name="Natvig D.O."/>
            <person name="Powell A.J."/>
            <person name="Tsang A."/>
            <person name="Grigoriev I.V."/>
        </authorList>
    </citation>
    <scope>NUCLEOTIDE SEQUENCE [LARGE SCALE GENOMIC DNA]</scope>
    <source>
        <strain evidence="2 3">CBS 494.80</strain>
    </source>
</reference>
<dbReference type="InterPro" id="IPR051468">
    <property type="entry name" value="Fungal_SecMetab_SDRs"/>
</dbReference>
<sequence length="253" mass="26508">MTSIVVLITGANSGIGYATAKVIVSASNDFHVIMAGRTLEKVNTAKSEIEATGISGRLSTIQLDVTDQASIDKAIVFVGDKYGRLDILISNAAISGIAHPNLRERLQAVMDTNVVGTAVVAAAFRPLLLKSPTPYSIYVSSGLGSMTLATNEEFAWYKGVPNGEAYRASKAALDMIALQEHYDFSETTALKTFAFCPGLVRSNLRGTNEAAITAGGAAGDPEVSGKAILAIIRGERDGDVGKFVNSVGGVHGW</sequence>
<dbReference type="SUPFAM" id="SSF51735">
    <property type="entry name" value="NAD(P)-binding Rossmann-fold domains"/>
    <property type="match status" value="1"/>
</dbReference>
<protein>
    <recommendedName>
        <fullName evidence="4">Short chain dehydrogenase</fullName>
    </recommendedName>
</protein>
<dbReference type="PANTHER" id="PTHR43544">
    <property type="entry name" value="SHORT-CHAIN DEHYDROGENASE/REDUCTASE"/>
    <property type="match status" value="1"/>
</dbReference>
<evidence type="ECO:0008006" key="4">
    <source>
        <dbReference type="Google" id="ProtNLM"/>
    </source>
</evidence>
<evidence type="ECO:0000313" key="2">
    <source>
        <dbReference type="EMBL" id="KAL2061048.1"/>
    </source>
</evidence>
<dbReference type="Proteomes" id="UP001595075">
    <property type="component" value="Unassembled WGS sequence"/>
</dbReference>
<dbReference type="PANTHER" id="PTHR43544:SF32">
    <property type="entry name" value="CHAIN DEHYDROGENASE, PUTATIVE (AFU_ORTHOLOGUE AFUA_5G01530)-RELATED"/>
    <property type="match status" value="1"/>
</dbReference>